<keyword evidence="3" id="KW-1185">Reference proteome</keyword>
<dbReference type="Proteomes" id="UP000314294">
    <property type="component" value="Unassembled WGS sequence"/>
</dbReference>
<accession>A0A4Z2FLG3</accession>
<dbReference type="AlphaFoldDB" id="A0A4Z2FLG3"/>
<evidence type="ECO:0000313" key="3">
    <source>
        <dbReference type="Proteomes" id="UP000314294"/>
    </source>
</evidence>
<sequence>MAGVRAADMQLLCFLRSGKSELRTRRGQRSKVNETPQHGASVVMTFDPNEPEMTSKGNVITLRLAPPHLGGYSLLRPSAASGPSSLSRKPVATVPPPRVANSAAVWRPDIRRVNEVAIFTRLVLQVLGGLRRSYDPDYTRTTTDRDQSDF</sequence>
<proteinExistence type="predicted"/>
<protein>
    <submittedName>
        <fullName evidence="2">Uncharacterized protein</fullName>
    </submittedName>
</protein>
<feature type="region of interest" description="Disordered" evidence="1">
    <location>
        <begin position="75"/>
        <end position="96"/>
    </location>
</feature>
<name>A0A4Z2FLG3_9TELE</name>
<reference evidence="2 3" key="1">
    <citation type="submission" date="2019-03" db="EMBL/GenBank/DDBJ databases">
        <title>First draft genome of Liparis tanakae, snailfish: a comprehensive survey of snailfish specific genes.</title>
        <authorList>
            <person name="Kim W."/>
            <person name="Song I."/>
            <person name="Jeong J.-H."/>
            <person name="Kim D."/>
            <person name="Kim S."/>
            <person name="Ryu S."/>
            <person name="Song J.Y."/>
            <person name="Lee S.K."/>
        </authorList>
    </citation>
    <scope>NUCLEOTIDE SEQUENCE [LARGE SCALE GENOMIC DNA]</scope>
    <source>
        <tissue evidence="2">Muscle</tissue>
    </source>
</reference>
<evidence type="ECO:0000313" key="2">
    <source>
        <dbReference type="EMBL" id="TNN41978.1"/>
    </source>
</evidence>
<comment type="caution">
    <text evidence="2">The sequence shown here is derived from an EMBL/GenBank/DDBJ whole genome shotgun (WGS) entry which is preliminary data.</text>
</comment>
<gene>
    <name evidence="2" type="ORF">EYF80_047845</name>
</gene>
<organism evidence="2 3">
    <name type="scientific">Liparis tanakae</name>
    <name type="common">Tanaka's snailfish</name>
    <dbReference type="NCBI Taxonomy" id="230148"/>
    <lineage>
        <taxon>Eukaryota</taxon>
        <taxon>Metazoa</taxon>
        <taxon>Chordata</taxon>
        <taxon>Craniata</taxon>
        <taxon>Vertebrata</taxon>
        <taxon>Euteleostomi</taxon>
        <taxon>Actinopterygii</taxon>
        <taxon>Neopterygii</taxon>
        <taxon>Teleostei</taxon>
        <taxon>Neoteleostei</taxon>
        <taxon>Acanthomorphata</taxon>
        <taxon>Eupercaria</taxon>
        <taxon>Perciformes</taxon>
        <taxon>Cottioidei</taxon>
        <taxon>Cottales</taxon>
        <taxon>Liparidae</taxon>
        <taxon>Liparis</taxon>
    </lineage>
</organism>
<evidence type="ECO:0000256" key="1">
    <source>
        <dbReference type="SAM" id="MobiDB-lite"/>
    </source>
</evidence>
<dbReference type="EMBL" id="SRLO01001069">
    <property type="protein sequence ID" value="TNN41978.1"/>
    <property type="molecule type" value="Genomic_DNA"/>
</dbReference>